<dbReference type="WBParaSite" id="SSTP_0000933500.1">
    <property type="protein sequence ID" value="SSTP_0000933500.1"/>
    <property type="gene ID" value="SSTP_0000933500"/>
</dbReference>
<dbReference type="AlphaFoldDB" id="A0A0K0EIM9"/>
<evidence type="ECO:0000256" key="1">
    <source>
        <dbReference type="SAM" id="Coils"/>
    </source>
</evidence>
<evidence type="ECO:0000313" key="2">
    <source>
        <dbReference type="Proteomes" id="UP000035681"/>
    </source>
</evidence>
<name>A0A0K0EIM9_STRER</name>
<evidence type="ECO:0000313" key="3">
    <source>
        <dbReference type="WBParaSite" id="SSTP_0000933500.1"/>
    </source>
</evidence>
<organism evidence="3">
    <name type="scientific">Strongyloides stercoralis</name>
    <name type="common">Threadworm</name>
    <dbReference type="NCBI Taxonomy" id="6248"/>
    <lineage>
        <taxon>Eukaryota</taxon>
        <taxon>Metazoa</taxon>
        <taxon>Ecdysozoa</taxon>
        <taxon>Nematoda</taxon>
        <taxon>Chromadorea</taxon>
        <taxon>Rhabditida</taxon>
        <taxon>Tylenchina</taxon>
        <taxon>Panagrolaimomorpha</taxon>
        <taxon>Strongyloidoidea</taxon>
        <taxon>Strongyloididae</taxon>
        <taxon>Strongyloides</taxon>
    </lineage>
</organism>
<dbReference type="Proteomes" id="UP000035681">
    <property type="component" value="Unplaced"/>
</dbReference>
<keyword evidence="1" id="KW-0175">Coiled coil</keyword>
<sequence>MHFKIYSTIFFIFFSQFSLQEDDIKQKLLKTAEELQNKVNSLVLQLNLQNSQIDEELIQRAKNLQTETSSLMEITKNLEDQTKFLQKVKRRVKRKNLEGIGHNTSLAFKLGPKHQAFMKKIDG</sequence>
<keyword evidence="2" id="KW-1185">Reference proteome</keyword>
<feature type="coiled-coil region" evidence="1">
    <location>
        <begin position="25"/>
        <end position="52"/>
    </location>
</feature>
<proteinExistence type="predicted"/>
<evidence type="ECO:0000313" key="4">
    <source>
        <dbReference type="WBParaSite" id="TCONS_00012539.p1"/>
    </source>
</evidence>
<accession>A0A0K0EIM9</accession>
<protein>
    <submittedName>
        <fullName evidence="3">Centromere protein F</fullName>
    </submittedName>
    <submittedName>
        <fullName evidence="4">t-SNARE coiled-coil homology domain-containing protein</fullName>
    </submittedName>
</protein>
<dbReference type="WBParaSite" id="TCONS_00012539.p1">
    <property type="protein sequence ID" value="TCONS_00012539.p1"/>
    <property type="gene ID" value="XLOC_008190"/>
</dbReference>
<reference evidence="3" key="1">
    <citation type="submission" date="2015-08" db="UniProtKB">
        <authorList>
            <consortium name="WormBaseParasite"/>
        </authorList>
    </citation>
    <scope>IDENTIFICATION</scope>
</reference>